<dbReference type="EMBL" id="JACJST010000014">
    <property type="protein sequence ID" value="MBD2569320.1"/>
    <property type="molecule type" value="Genomic_DNA"/>
</dbReference>
<gene>
    <name evidence="1" type="ORF">H6G59_15720</name>
</gene>
<accession>A0ABR8FKK5</accession>
<dbReference type="RefSeq" id="WP_190716015.1">
    <property type="nucleotide sequence ID" value="NZ_JACJST010000014.1"/>
</dbReference>
<organism evidence="1 2">
    <name type="scientific">Anabaena lutea FACHB-196</name>
    <dbReference type="NCBI Taxonomy" id="2692881"/>
    <lineage>
        <taxon>Bacteria</taxon>
        <taxon>Bacillati</taxon>
        <taxon>Cyanobacteriota</taxon>
        <taxon>Cyanophyceae</taxon>
        <taxon>Nostocales</taxon>
        <taxon>Nostocaceae</taxon>
        <taxon>Anabaena</taxon>
    </lineage>
</organism>
<keyword evidence="2" id="KW-1185">Reference proteome</keyword>
<reference evidence="1 2" key="1">
    <citation type="journal article" date="2020" name="ISME J.">
        <title>Comparative genomics reveals insights into cyanobacterial evolution and habitat adaptation.</title>
        <authorList>
            <person name="Chen M.Y."/>
            <person name="Teng W.K."/>
            <person name="Zhao L."/>
            <person name="Hu C.X."/>
            <person name="Zhou Y.K."/>
            <person name="Han B.P."/>
            <person name="Song L.R."/>
            <person name="Shu W.S."/>
        </authorList>
    </citation>
    <scope>NUCLEOTIDE SEQUENCE [LARGE SCALE GENOMIC DNA]</scope>
    <source>
        <strain evidence="1 2">FACHB-196</strain>
    </source>
</reference>
<sequence length="262" mass="30557">MDDNYQTYLNRVARMMLPEFYRTQVQHIQESPKFQLNSGIREPAPFPGYTLITPPAGEDTENAAFYSQIETYQRSLLELPVNCDLIVPVPPASFHLTVADLIWDHAFHHAIQKNPQFAEELNSCLGDLFNQHQQSRTKATNPISWQMLGLLVMPRAIGVCLVPKDESSYEEIIQLRRLIYQNRKLMGLGIEQHYDFTAHITLGYFGEIPAEPDRIKLSTMLSELNQQWLLNFPEILINRVELRKFDNMTHYYRQPDWISLDF</sequence>
<protein>
    <submittedName>
        <fullName evidence="1">DUF1868 domain-containing protein</fullName>
    </submittedName>
</protein>
<dbReference type="SUPFAM" id="SSF55144">
    <property type="entry name" value="LigT-like"/>
    <property type="match status" value="1"/>
</dbReference>
<name>A0ABR8FKK5_9NOST</name>
<dbReference type="InterPro" id="IPR009097">
    <property type="entry name" value="Cyclic_Pdiesterase"/>
</dbReference>
<evidence type="ECO:0000313" key="2">
    <source>
        <dbReference type="Proteomes" id="UP000640531"/>
    </source>
</evidence>
<comment type="caution">
    <text evidence="1">The sequence shown here is derived from an EMBL/GenBank/DDBJ whole genome shotgun (WGS) entry which is preliminary data.</text>
</comment>
<dbReference type="Gene3D" id="3.90.1140.10">
    <property type="entry name" value="Cyclic phosphodiesterase"/>
    <property type="match status" value="1"/>
</dbReference>
<dbReference type="Proteomes" id="UP000640531">
    <property type="component" value="Unassembled WGS sequence"/>
</dbReference>
<proteinExistence type="predicted"/>
<evidence type="ECO:0000313" key="1">
    <source>
        <dbReference type="EMBL" id="MBD2569320.1"/>
    </source>
</evidence>